<evidence type="ECO:0000256" key="4">
    <source>
        <dbReference type="ARBA" id="ARBA00023002"/>
    </source>
</evidence>
<keyword evidence="4 6" id="KW-0560">Oxidoreductase</keyword>
<dbReference type="AlphaFoldDB" id="A0A140LAI0"/>
<keyword evidence="7" id="KW-1185">Reference proteome</keyword>
<dbReference type="EC" id="1.1.3.46" evidence="6"/>
<name>A0A140LAI0_9FIRM</name>
<evidence type="ECO:0000313" key="6">
    <source>
        <dbReference type="EMBL" id="KXG77555.1"/>
    </source>
</evidence>
<evidence type="ECO:0000256" key="3">
    <source>
        <dbReference type="ARBA" id="ARBA00022643"/>
    </source>
</evidence>
<dbReference type="Proteomes" id="UP000070427">
    <property type="component" value="Unassembled WGS sequence"/>
</dbReference>
<dbReference type="Gene3D" id="3.20.20.70">
    <property type="entry name" value="Aldolase class I"/>
    <property type="match status" value="1"/>
</dbReference>
<dbReference type="EMBL" id="LOED01000010">
    <property type="protein sequence ID" value="KXG77555.1"/>
    <property type="molecule type" value="Genomic_DNA"/>
</dbReference>
<gene>
    <name evidence="6" type="primary">hmo</name>
    <name evidence="6" type="ORF">AN618_11070</name>
</gene>
<dbReference type="Pfam" id="PF01070">
    <property type="entry name" value="FMN_dh"/>
    <property type="match status" value="1"/>
</dbReference>
<dbReference type="GO" id="GO:0016491">
    <property type="term" value="F:oxidoreductase activity"/>
    <property type="evidence" value="ECO:0007669"/>
    <property type="project" value="UniProtKB-KW"/>
</dbReference>
<accession>A0A140LAI0</accession>
<feature type="domain" description="FMN hydroxy acid dehydrogenase" evidence="5">
    <location>
        <begin position="1"/>
        <end position="194"/>
    </location>
</feature>
<evidence type="ECO:0000313" key="7">
    <source>
        <dbReference type="Proteomes" id="UP000070427"/>
    </source>
</evidence>
<sequence length="194" mass="20330">MKPRENEVLLKMAQRAKGIGAVAVGMDVDGAGLVTMALMGQPVGPKTFEELKDIISKVDMPFIVKGIMTVDEAEIAYKAGASAIVVSNHGGRILDFTPGVAEVLPAVAEKFKGKITILADGGVRSGVDVLKYLALGADAVLVGRPVIIGAYGGGMEGVKLVLETMAKELYQAMILTGCRDISSIGSHIIYNSNR</sequence>
<protein>
    <submittedName>
        <fullName evidence="6">4-hydroxymandelate oxidase</fullName>
        <ecNumber evidence="6">1.1.3.46</ecNumber>
    </submittedName>
</protein>
<dbReference type="PATRIC" id="fig|520764.3.peg.1144"/>
<dbReference type="InterPro" id="IPR037396">
    <property type="entry name" value="FMN_HAD"/>
</dbReference>
<evidence type="ECO:0000256" key="1">
    <source>
        <dbReference type="ARBA" id="ARBA00001917"/>
    </source>
</evidence>
<comment type="caution">
    <text evidence="6">The sequence shown here is derived from an EMBL/GenBank/DDBJ whole genome shotgun (WGS) entry which is preliminary data.</text>
</comment>
<evidence type="ECO:0000259" key="5">
    <source>
        <dbReference type="PROSITE" id="PS51349"/>
    </source>
</evidence>
<dbReference type="InterPro" id="IPR013785">
    <property type="entry name" value="Aldolase_TIM"/>
</dbReference>
<organism evidence="6 7">
    <name type="scientific">Fervidicola ferrireducens</name>
    <dbReference type="NCBI Taxonomy" id="520764"/>
    <lineage>
        <taxon>Bacteria</taxon>
        <taxon>Bacillati</taxon>
        <taxon>Bacillota</taxon>
        <taxon>Clostridia</taxon>
        <taxon>Thermosediminibacterales</taxon>
        <taxon>Thermosediminibacteraceae</taxon>
        <taxon>Fervidicola</taxon>
    </lineage>
</organism>
<dbReference type="InParanoid" id="A0A140LAI0"/>
<dbReference type="PANTHER" id="PTHR10578:SF107">
    <property type="entry name" value="2-HYDROXYACID OXIDASE 1"/>
    <property type="match status" value="1"/>
</dbReference>
<reference evidence="6 7" key="1">
    <citation type="submission" date="2015-12" db="EMBL/GenBank/DDBJ databases">
        <title>Draft genome sequnece of Fervidicola ferrireducens strain Y170.</title>
        <authorList>
            <person name="Patel B.K."/>
        </authorList>
    </citation>
    <scope>NUCLEOTIDE SEQUENCE [LARGE SCALE GENOMIC DNA]</scope>
    <source>
        <strain evidence="6 7">Y170</strain>
    </source>
</reference>
<dbReference type="STRING" id="520764.AN618_11070"/>
<dbReference type="PROSITE" id="PS51349">
    <property type="entry name" value="FMN_HYDROXY_ACID_DH_2"/>
    <property type="match status" value="1"/>
</dbReference>
<dbReference type="InterPro" id="IPR000262">
    <property type="entry name" value="FMN-dep_DH"/>
</dbReference>
<evidence type="ECO:0000256" key="2">
    <source>
        <dbReference type="ARBA" id="ARBA00022630"/>
    </source>
</evidence>
<proteinExistence type="predicted"/>
<dbReference type="SUPFAM" id="SSF51395">
    <property type="entry name" value="FMN-linked oxidoreductases"/>
    <property type="match status" value="1"/>
</dbReference>
<comment type="cofactor">
    <cofactor evidence="1">
        <name>FMN</name>
        <dbReference type="ChEBI" id="CHEBI:58210"/>
    </cofactor>
</comment>
<keyword evidence="2" id="KW-0285">Flavoprotein</keyword>
<keyword evidence="3" id="KW-0288">FMN</keyword>
<dbReference type="PANTHER" id="PTHR10578">
    <property type="entry name" value="S -2-HYDROXY-ACID OXIDASE-RELATED"/>
    <property type="match status" value="1"/>
</dbReference>